<feature type="compositionally biased region" description="Basic and acidic residues" evidence="5">
    <location>
        <begin position="1795"/>
        <end position="1805"/>
    </location>
</feature>
<evidence type="ECO:0000256" key="4">
    <source>
        <dbReference type="PROSITE-ProRule" id="PRU00723"/>
    </source>
</evidence>
<dbReference type="InterPro" id="IPR041679">
    <property type="entry name" value="DNA2/NAM7-like_C"/>
</dbReference>
<proteinExistence type="predicted"/>
<keyword evidence="8" id="KW-1185">Reference proteome</keyword>
<dbReference type="SUPFAM" id="SSF52540">
    <property type="entry name" value="P-loop containing nucleoside triphosphate hydrolases"/>
    <property type="match status" value="1"/>
</dbReference>
<dbReference type="InterPro" id="IPR041677">
    <property type="entry name" value="DNA2/NAM7_AAA_11"/>
</dbReference>
<feature type="region of interest" description="Disordered" evidence="5">
    <location>
        <begin position="1208"/>
        <end position="1307"/>
    </location>
</feature>
<feature type="compositionally biased region" description="Basic and acidic residues" evidence="5">
    <location>
        <begin position="1230"/>
        <end position="1243"/>
    </location>
</feature>
<dbReference type="SUPFAM" id="SSF90229">
    <property type="entry name" value="CCCH zinc finger"/>
    <property type="match status" value="1"/>
</dbReference>
<name>A0A8C9KM98_PANTA</name>
<feature type="region of interest" description="Disordered" evidence="5">
    <location>
        <begin position="1491"/>
        <end position="1532"/>
    </location>
</feature>
<organism evidence="7 8">
    <name type="scientific">Panthera tigris altaica</name>
    <name type="common">Siberian tiger</name>
    <dbReference type="NCBI Taxonomy" id="74533"/>
    <lineage>
        <taxon>Eukaryota</taxon>
        <taxon>Metazoa</taxon>
        <taxon>Chordata</taxon>
        <taxon>Craniata</taxon>
        <taxon>Vertebrata</taxon>
        <taxon>Euteleostomi</taxon>
        <taxon>Mammalia</taxon>
        <taxon>Eutheria</taxon>
        <taxon>Laurasiatheria</taxon>
        <taxon>Carnivora</taxon>
        <taxon>Feliformia</taxon>
        <taxon>Felidae</taxon>
        <taxon>Pantherinae</taxon>
        <taxon>Panthera</taxon>
    </lineage>
</organism>
<dbReference type="PANTHER" id="PTHR10887:SF365">
    <property type="entry name" value="HELICASE WITH ZINC FINGER DOMAIN-RELATED"/>
    <property type="match status" value="1"/>
</dbReference>
<dbReference type="FunFam" id="3.40.50.300:FF:000419">
    <property type="entry name" value="Probable helicase with zinc finger domain"/>
    <property type="match status" value="1"/>
</dbReference>
<dbReference type="InterPro" id="IPR045055">
    <property type="entry name" value="DNA2/NAM7-like"/>
</dbReference>
<dbReference type="GO" id="GO:0004386">
    <property type="term" value="F:helicase activity"/>
    <property type="evidence" value="ECO:0007669"/>
    <property type="project" value="InterPro"/>
</dbReference>
<reference evidence="7" key="1">
    <citation type="submission" date="2025-08" db="UniProtKB">
        <authorList>
            <consortium name="Ensembl"/>
        </authorList>
    </citation>
    <scope>IDENTIFICATION</scope>
</reference>
<feature type="compositionally biased region" description="Polar residues" evidence="5">
    <location>
        <begin position="1717"/>
        <end position="1737"/>
    </location>
</feature>
<feature type="domain" description="C3H1-type" evidence="6">
    <location>
        <begin position="178"/>
        <end position="206"/>
    </location>
</feature>
<dbReference type="GO" id="GO:0008270">
    <property type="term" value="F:zinc ion binding"/>
    <property type="evidence" value="ECO:0007669"/>
    <property type="project" value="UniProtKB-KW"/>
</dbReference>
<dbReference type="InterPro" id="IPR036855">
    <property type="entry name" value="Znf_CCCH_sf"/>
</dbReference>
<feature type="compositionally biased region" description="Basic and acidic residues" evidence="5">
    <location>
        <begin position="1540"/>
        <end position="1551"/>
    </location>
</feature>
<sequence length="1899" mass="214027">MEDRRAEKSCEQACESLKRQDYEMTLKHCTEALLSLGQYSMADFTGPCPLEIESIKIESLLYRIASFLQLKNYGQADEDCRHVLGEGLATGDGAFQAVLCCMQLKGKLQPVSNILAKSLTGESLNGMVTKDLTRLKTLLTETETATSNVLSGYHVEGLEGGSCNGWHFRPPPRGITSSEEYTLCKRFLEQGICRYGAQCTSAHSQEELAEWQKRYASRLIKLKQQNENKQLSGSYMETLIEKWMNSLSPEKVLSECIEGVKVEHHPDLSVTVNTKKSHQTWTFALTCKPARMLCRVALLYDAHRPHFSIIAISAGDSTTQVSQEVPENCQEWIGGKMAQNGLDHYVYKVGIAFNTEIFGTFRQTIVFDFGLEPVLMQRVMIDAASTEDLEYLMHAKQQLVTTAKRWDSSSKTIIDFEPNETTDLEKSLLIRYQIPLSADQLFTQSVLDKSLTKTNYQSRLHDLLYIEEIAQYKEVSKFNLKVQLQILASFMLTGVSGGAKYAQNGQLFGRFKLTETLSEDTLAGRLVMTKVNAVYLLPVPKEKLVQTQGTKEKVYEATIEEKTKEYIFLRISRECCEELNLRPDYDTQVELQFQLNRLPLCEMHYALDRIKDNGVLFPDITMTPTIPWSPNRYKKGDASLKEVIALRRKHLGLVMYFLHFFSVAADLYIKDYLHPYVEAGNPQARPLRVYFRNRWVKTVHPVVHQYCLISSAHSTFQMPQKEDILKHRVVVVTLNTSQYLCQLDLEPGFFTHILLDEAAQAMECETIMPLALAAKNTRIVLAGDHMQLSPFVYSEFARERNLHVSLLDRLYEHYPAEFPCRILLCENYRSHEAIINYTSELFYEGKLMASGKQPAHKDFYPLTFFTARGEDVQEKNSTAFYNNAEVFEVVERVEELRRKWPVAWGKLDDGSIGVVTPYADQVFRIRAELRKKRLSDVNVERVLNVQGKQFRVLFLSTVRTRHTCKHKQTPIKKKEQLLEDSTEDLDYGFLSNYKLLNTAITRAQSLVAVVGDPIALCSIGRCRKFWERFIALCHENNSLHGITFEQIKAQLEALELKKTYVLNPLAPEFIPRALRLQHSGNTNKLQQSPPKGKSLHHTQNDHFQNDGIVQPNPSVLIGNPIRAYTPPPALGPHPNLGKSPSPVQRIDPHTGTSILYVPAVYGGNVVMSVPLPVPWTGYQGRFAVDPRILTHQAAMAYNMNLLQTHGRGSPLPYGLGHHPPVSIGQPQSQHQEKDQHEPSRNGKSDTNNPGPEISKIRTPEKKPMESKQIDLESNPQNRSPESRPGVVYPNTKFHRKDNLNPRHINLPLPAPHAQYAIPSRHFHPLPQLPRPPFPIPQQHALLNQQQNNLPEQPNQLPPQPNQVVPPQNPLNQLTQQPPPQLSPAYQAGPNSAFFNSAVSHRPQSPPAEAVIPEQQPPPMLQEGHSPLRAIAQPGPLLPSHLNNFTDETPPGLPIGEALDRMHGSVALETLRQQQVRLQQWNEHHAYLSQGTIPYPHHHPHPHLQHLPQPPVRADWKLPSSAEDEAETADSRFQDLIRELSNRDQSETRELAEMPPPQSRLLQYRQVQSRSPPAAPPPPSSTDHSGHFSNFNDSSRDIEVANNPAFPQRLPPQLFSSPFSLPSEHLAPPPLKYLAPDGAWTFANLQQSHLMGPGFPYGLPPLPHRPPQNPFVQIQNHQHAIGQEPFHPLSSRTVSSSSLPSLEEYEPRGPGRPLYQRRISSSSVQPCSEEVSTPQDSLAQYKELQDHSSQSSFNFSSPESWVNTTSSTPYQNIPCNGPSRTAQPRELIVPPPKTVKPPEDQLKSESLEVSSSFNYNVLQHLGQFPPLMPNKQIAESASSSSQQSSGGSKPAMSYASALRAPPKPRPQPEQAKKSSDPLSLFQELSLGSSSGSNGFYSYFK</sequence>
<keyword evidence="1 4" id="KW-0479">Metal-binding</keyword>
<evidence type="ECO:0000256" key="3">
    <source>
        <dbReference type="ARBA" id="ARBA00022833"/>
    </source>
</evidence>
<feature type="compositionally biased region" description="Low complexity" evidence="5">
    <location>
        <begin position="1687"/>
        <end position="1701"/>
    </location>
</feature>
<dbReference type="GO" id="GO:0005829">
    <property type="term" value="C:cytosol"/>
    <property type="evidence" value="ECO:0007669"/>
    <property type="project" value="TreeGrafter"/>
</dbReference>
<evidence type="ECO:0000313" key="7">
    <source>
        <dbReference type="Ensembl" id="ENSPTIP00000024539.1"/>
    </source>
</evidence>
<dbReference type="PANTHER" id="PTHR10887">
    <property type="entry name" value="DNA2/NAM7 HELICASE FAMILY"/>
    <property type="match status" value="1"/>
</dbReference>
<keyword evidence="3 4" id="KW-0862">Zinc</keyword>
<dbReference type="InterPro" id="IPR000571">
    <property type="entry name" value="Znf_CCCH"/>
</dbReference>
<feature type="compositionally biased region" description="Basic and acidic residues" evidence="5">
    <location>
        <begin position="1254"/>
        <end position="1270"/>
    </location>
</feature>
<evidence type="ECO:0000313" key="8">
    <source>
        <dbReference type="Proteomes" id="UP000675900"/>
    </source>
</evidence>
<dbReference type="Pfam" id="PF13087">
    <property type="entry name" value="AAA_12"/>
    <property type="match status" value="1"/>
</dbReference>
<reference evidence="7" key="2">
    <citation type="submission" date="2025-09" db="UniProtKB">
        <authorList>
            <consortium name="Ensembl"/>
        </authorList>
    </citation>
    <scope>IDENTIFICATION</scope>
</reference>
<dbReference type="Pfam" id="PF13086">
    <property type="entry name" value="AAA_11"/>
    <property type="match status" value="1"/>
</dbReference>
<dbReference type="Gene3D" id="3.40.50.300">
    <property type="entry name" value="P-loop containing nucleotide triphosphate hydrolases"/>
    <property type="match status" value="2"/>
</dbReference>
<gene>
    <name evidence="7" type="primary">HELZ</name>
</gene>
<evidence type="ECO:0000259" key="6">
    <source>
        <dbReference type="PROSITE" id="PS50103"/>
    </source>
</evidence>
<keyword evidence="2 4" id="KW-0863">Zinc-finger</keyword>
<dbReference type="SMART" id="SM00356">
    <property type="entry name" value="ZnF_C3H1"/>
    <property type="match status" value="1"/>
</dbReference>
<dbReference type="Pfam" id="PF00642">
    <property type="entry name" value="zf-CCCH"/>
    <property type="match status" value="1"/>
</dbReference>
<feature type="region of interest" description="Disordered" evidence="5">
    <location>
        <begin position="1348"/>
        <end position="1408"/>
    </location>
</feature>
<protein>
    <submittedName>
        <fullName evidence="7">Helicase with zinc finger</fullName>
    </submittedName>
</protein>
<evidence type="ECO:0000256" key="1">
    <source>
        <dbReference type="ARBA" id="ARBA00022723"/>
    </source>
</evidence>
<evidence type="ECO:0000256" key="5">
    <source>
        <dbReference type="SAM" id="MobiDB-lite"/>
    </source>
</evidence>
<dbReference type="GO" id="GO:0035194">
    <property type="term" value="P:regulatory ncRNA-mediated post-transcriptional gene silencing"/>
    <property type="evidence" value="ECO:0007669"/>
    <property type="project" value="TreeGrafter"/>
</dbReference>
<dbReference type="Ensembl" id="ENSPTIT00000029022.1">
    <property type="protein sequence ID" value="ENSPTIP00000024539.1"/>
    <property type="gene ID" value="ENSPTIG00000020571.1"/>
</dbReference>
<feature type="region of interest" description="Disordered" evidence="5">
    <location>
        <begin position="1685"/>
        <end position="1805"/>
    </location>
</feature>
<evidence type="ECO:0000256" key="2">
    <source>
        <dbReference type="ARBA" id="ARBA00022771"/>
    </source>
</evidence>
<feature type="region of interest" description="Disordered" evidence="5">
    <location>
        <begin position="1564"/>
        <end position="1597"/>
    </location>
</feature>
<feature type="region of interest" description="Disordered" evidence="5">
    <location>
        <begin position="1825"/>
        <end position="1899"/>
    </location>
</feature>
<dbReference type="InterPro" id="IPR047187">
    <property type="entry name" value="SF1_C_Upf1"/>
</dbReference>
<feature type="compositionally biased region" description="Low complexity" evidence="5">
    <location>
        <begin position="1747"/>
        <end position="1759"/>
    </location>
</feature>
<dbReference type="Gene3D" id="4.10.1000.10">
    <property type="entry name" value="Zinc finger, CCCH-type"/>
    <property type="match status" value="1"/>
</dbReference>
<feature type="compositionally biased region" description="Low complexity" evidence="5">
    <location>
        <begin position="1361"/>
        <end position="1375"/>
    </location>
</feature>
<feature type="compositionally biased region" description="Low complexity" evidence="5">
    <location>
        <begin position="1835"/>
        <end position="1847"/>
    </location>
</feature>
<feature type="compositionally biased region" description="Polar residues" evidence="5">
    <location>
        <begin position="1760"/>
        <end position="1781"/>
    </location>
</feature>
<feature type="compositionally biased region" description="Low complexity" evidence="5">
    <location>
        <begin position="1877"/>
        <end position="1899"/>
    </location>
</feature>
<dbReference type="CDD" id="cd18808">
    <property type="entry name" value="SF1_C_Upf1"/>
    <property type="match status" value="1"/>
</dbReference>
<dbReference type="GeneTree" id="ENSGT00940000156686"/>
<dbReference type="Proteomes" id="UP000675900">
    <property type="component" value="Unassembled WGS sequence"/>
</dbReference>
<feature type="compositionally biased region" description="Polar residues" evidence="5">
    <location>
        <begin position="1388"/>
        <end position="1402"/>
    </location>
</feature>
<dbReference type="PROSITE" id="PS50103">
    <property type="entry name" value="ZF_C3H1"/>
    <property type="match status" value="1"/>
</dbReference>
<dbReference type="FunFam" id="4.10.1000.10:FF:000009">
    <property type="entry name" value="probable helicase with zinc finger domain"/>
    <property type="match status" value="1"/>
</dbReference>
<feature type="region of interest" description="Disordered" evidence="5">
    <location>
        <begin position="1540"/>
        <end position="1559"/>
    </location>
</feature>
<feature type="zinc finger region" description="C3H1-type" evidence="4">
    <location>
        <begin position="178"/>
        <end position="206"/>
    </location>
</feature>
<dbReference type="GO" id="GO:0043186">
    <property type="term" value="C:P granule"/>
    <property type="evidence" value="ECO:0007669"/>
    <property type="project" value="TreeGrafter"/>
</dbReference>
<accession>A0A8C9KM98</accession>
<dbReference type="InterPro" id="IPR027417">
    <property type="entry name" value="P-loop_NTPase"/>
</dbReference>